<sequence length="95" mass="10529">MRQEVTRPFHDLYLLTLGFTTALMIVVTLMIGYSVWRHQSKSVSGKETFHKSAFVGWIGVPVLVLGIQFYIAGASQPSPERIGVIPDRGAPLITE</sequence>
<evidence type="ECO:0000256" key="1">
    <source>
        <dbReference type="ARBA" id="ARBA00004370"/>
    </source>
</evidence>
<evidence type="ECO:0000313" key="6">
    <source>
        <dbReference type="Proteomes" id="UP000199648"/>
    </source>
</evidence>
<dbReference type="InterPro" id="IPR036257">
    <property type="entry name" value="Cyt_c_oxidase_su2_TM_sf"/>
</dbReference>
<reference evidence="5 6" key="1">
    <citation type="submission" date="2016-10" db="EMBL/GenBank/DDBJ databases">
        <authorList>
            <person name="de Groot N.N."/>
        </authorList>
    </citation>
    <scope>NUCLEOTIDE SEQUENCE [LARGE SCALE GENOMIC DNA]</scope>
    <source>
        <strain evidence="5 6">HLD2</strain>
    </source>
</reference>
<dbReference type="EMBL" id="FMWD01000002">
    <property type="protein sequence ID" value="SCZ53559.1"/>
    <property type="molecule type" value="Genomic_DNA"/>
</dbReference>
<feature type="transmembrane region" description="Helical" evidence="4">
    <location>
        <begin position="12"/>
        <end position="33"/>
    </location>
</feature>
<dbReference type="RefSeq" id="WP_092993151.1">
    <property type="nucleotide sequence ID" value="NZ_FMWD01000002.1"/>
</dbReference>
<evidence type="ECO:0000256" key="2">
    <source>
        <dbReference type="ARBA" id="ARBA00022692"/>
    </source>
</evidence>
<dbReference type="Gene3D" id="1.10.287.90">
    <property type="match status" value="1"/>
</dbReference>
<organism evidence="5 6">
    <name type="scientific">Thiohalomonas denitrificans</name>
    <dbReference type="NCBI Taxonomy" id="415747"/>
    <lineage>
        <taxon>Bacteria</taxon>
        <taxon>Pseudomonadati</taxon>
        <taxon>Pseudomonadota</taxon>
        <taxon>Gammaproteobacteria</taxon>
        <taxon>Thiohalomonadales</taxon>
        <taxon>Thiohalomonadaceae</taxon>
        <taxon>Thiohalomonas</taxon>
    </lineage>
</organism>
<keyword evidence="2 4" id="KW-0812">Transmembrane</keyword>
<accession>A0A1G5PWZ6</accession>
<comment type="subcellular location">
    <subcellularLocation>
        <location evidence="1">Membrane</location>
    </subcellularLocation>
</comment>
<keyword evidence="3 4" id="KW-0472">Membrane</keyword>
<keyword evidence="4" id="KW-1133">Transmembrane helix</keyword>
<evidence type="ECO:0000256" key="4">
    <source>
        <dbReference type="SAM" id="Phobius"/>
    </source>
</evidence>
<dbReference type="AlphaFoldDB" id="A0A1G5PWZ6"/>
<gene>
    <name evidence="5" type="ORF">SAMN03097708_00953</name>
</gene>
<dbReference type="Proteomes" id="UP000199648">
    <property type="component" value="Unassembled WGS sequence"/>
</dbReference>
<dbReference type="GO" id="GO:0016020">
    <property type="term" value="C:membrane"/>
    <property type="evidence" value="ECO:0007669"/>
    <property type="project" value="UniProtKB-SubCell"/>
</dbReference>
<evidence type="ECO:0000313" key="5">
    <source>
        <dbReference type="EMBL" id="SCZ53559.1"/>
    </source>
</evidence>
<name>A0A1G5PWZ6_9GAMM</name>
<feature type="transmembrane region" description="Helical" evidence="4">
    <location>
        <begin position="53"/>
        <end position="72"/>
    </location>
</feature>
<dbReference type="STRING" id="415747.SAMN03097708_00953"/>
<evidence type="ECO:0000256" key="3">
    <source>
        <dbReference type="ARBA" id="ARBA00023136"/>
    </source>
</evidence>
<protein>
    <submittedName>
        <fullName evidence="5">Uncharacterized protein</fullName>
    </submittedName>
</protein>
<proteinExistence type="predicted"/>
<keyword evidence="6" id="KW-1185">Reference proteome</keyword>